<name>A0A8K0H6T1_9ROSA</name>
<keyword evidence="12" id="KW-0234">DNA repair</keyword>
<evidence type="ECO:0000256" key="11">
    <source>
        <dbReference type="ARBA" id="ARBA00022853"/>
    </source>
</evidence>
<evidence type="ECO:0000256" key="8">
    <source>
        <dbReference type="ARBA" id="ARBA00022763"/>
    </source>
</evidence>
<evidence type="ECO:0000256" key="7">
    <source>
        <dbReference type="ARBA" id="ARBA00022737"/>
    </source>
</evidence>
<comment type="subcellular location">
    <subcellularLocation>
        <location evidence="2">Cytoplasm</location>
    </subcellularLocation>
    <subcellularLocation>
        <location evidence="1">Nucleus</location>
    </subcellularLocation>
</comment>
<keyword evidence="5" id="KW-0132">Cell division</keyword>
<dbReference type="Proteomes" id="UP000796880">
    <property type="component" value="Unassembled WGS sequence"/>
</dbReference>
<sequence>MSAESVPPLISAQLNYLINHFPLLVKIEQMWSGNKYNPGILDRFTLVIPYCLDFLRWDIIYDSELPLSAPDVIFGAEDEAFHSFVLRGGEERGNVRSAKNCLSDWNSKDPTRLMVLVQQLRDLYMSYQRRRVGEVDDDRLKFEISTIVFREGIEMHMSSGFDKPEEVKFAVPLLDLNLNKMVPGCPWRHQQKIYLQVVYPVGRKYVSAPSAPRLKLGSTSELKTLFSIEDVKLPPWLDGMCMAEYLPHLEESLEKQVLEAVSLIDVRRRFIEALAFSFGRPVEADPVFCRRATFLAASGAFTFLVHFFISTQFPKQQPVLMLQSSQHNNSQGAPIKSPHVTEYPWSPRWEPSRMAERIFEFLVEEALNFKRQCNEAQLQH</sequence>
<dbReference type="GO" id="GO:0006325">
    <property type="term" value="P:chromatin organization"/>
    <property type="evidence" value="ECO:0007669"/>
    <property type="project" value="UniProtKB-KW"/>
</dbReference>
<dbReference type="GO" id="GO:0005737">
    <property type="term" value="C:cytoplasm"/>
    <property type="evidence" value="ECO:0007669"/>
    <property type="project" value="UniProtKB-SubCell"/>
</dbReference>
<keyword evidence="13" id="KW-0539">Nucleus</keyword>
<evidence type="ECO:0000313" key="19">
    <source>
        <dbReference type="Proteomes" id="UP000796880"/>
    </source>
</evidence>
<evidence type="ECO:0000256" key="6">
    <source>
        <dbReference type="ARBA" id="ARBA00022703"/>
    </source>
</evidence>
<protein>
    <recommendedName>
        <fullName evidence="3">BRISC and BRCA1-A complex member 2</fullName>
    </recommendedName>
    <alternativeName>
        <fullName evidence="16">BRCA1-A complex subunit BRE</fullName>
    </alternativeName>
    <alternativeName>
        <fullName evidence="17">BRCA1/BRCA2-containing complex subunit 45</fullName>
    </alternativeName>
</protein>
<evidence type="ECO:0000256" key="1">
    <source>
        <dbReference type="ARBA" id="ARBA00004123"/>
    </source>
</evidence>
<dbReference type="InterPro" id="IPR010358">
    <property type="entry name" value="BRE"/>
</dbReference>
<dbReference type="Pfam" id="PF06113">
    <property type="entry name" value="BRE"/>
    <property type="match status" value="1"/>
</dbReference>
<dbReference type="AlphaFoldDB" id="A0A8K0H6T1"/>
<dbReference type="EMBL" id="VOIH02000005">
    <property type="protein sequence ID" value="KAF3446785.1"/>
    <property type="molecule type" value="Genomic_DNA"/>
</dbReference>
<keyword evidence="6" id="KW-0053">Apoptosis</keyword>
<gene>
    <name evidence="18" type="ORF">FNV43_RR11965</name>
</gene>
<evidence type="ECO:0000313" key="18">
    <source>
        <dbReference type="EMBL" id="KAF3446785.1"/>
    </source>
</evidence>
<dbReference type="GO" id="GO:0070552">
    <property type="term" value="C:BRISC complex"/>
    <property type="evidence" value="ECO:0007669"/>
    <property type="project" value="InterPro"/>
</dbReference>
<reference evidence="18" key="1">
    <citation type="submission" date="2020-03" db="EMBL/GenBank/DDBJ databases">
        <title>A high-quality chromosome-level genome assembly of a woody plant with both climbing and erect habits, Rhamnella rubrinervis.</title>
        <authorList>
            <person name="Lu Z."/>
            <person name="Yang Y."/>
            <person name="Zhu X."/>
            <person name="Sun Y."/>
        </authorList>
    </citation>
    <scope>NUCLEOTIDE SEQUENCE</scope>
    <source>
        <strain evidence="18">BYM</strain>
        <tissue evidence="18">Leaf</tissue>
    </source>
</reference>
<dbReference type="PANTHER" id="PTHR15189">
    <property type="entry name" value="BRISC AND BRCA1-A COMPLEX MEMBER 2"/>
    <property type="match status" value="1"/>
</dbReference>
<evidence type="ECO:0000256" key="16">
    <source>
        <dbReference type="ARBA" id="ARBA00032491"/>
    </source>
</evidence>
<evidence type="ECO:0000256" key="9">
    <source>
        <dbReference type="ARBA" id="ARBA00022776"/>
    </source>
</evidence>
<evidence type="ECO:0000256" key="4">
    <source>
        <dbReference type="ARBA" id="ARBA00022490"/>
    </source>
</evidence>
<dbReference type="OrthoDB" id="538811at2759"/>
<dbReference type="GO" id="GO:0051301">
    <property type="term" value="P:cell division"/>
    <property type="evidence" value="ECO:0007669"/>
    <property type="project" value="UniProtKB-KW"/>
</dbReference>
<evidence type="ECO:0000256" key="17">
    <source>
        <dbReference type="ARBA" id="ARBA00032630"/>
    </source>
</evidence>
<keyword evidence="10" id="KW-0833">Ubl conjugation pathway</keyword>
<accession>A0A8K0H6T1</accession>
<evidence type="ECO:0000256" key="10">
    <source>
        <dbReference type="ARBA" id="ARBA00022786"/>
    </source>
</evidence>
<keyword evidence="8" id="KW-0227">DNA damage</keyword>
<keyword evidence="4" id="KW-0963">Cytoplasm</keyword>
<comment type="caution">
    <text evidence="18">The sequence shown here is derived from an EMBL/GenBank/DDBJ whole genome shotgun (WGS) entry which is preliminary data.</text>
</comment>
<comment type="similarity">
    <text evidence="15">Belongs to the BABAM2 family.</text>
</comment>
<dbReference type="GO" id="GO:0006302">
    <property type="term" value="P:double-strand break repair"/>
    <property type="evidence" value="ECO:0007669"/>
    <property type="project" value="TreeGrafter"/>
</dbReference>
<evidence type="ECO:0000256" key="12">
    <source>
        <dbReference type="ARBA" id="ARBA00023204"/>
    </source>
</evidence>
<keyword evidence="11" id="KW-0156">Chromatin regulator</keyword>
<keyword evidence="7" id="KW-0677">Repeat</keyword>
<keyword evidence="19" id="KW-1185">Reference proteome</keyword>
<evidence type="ECO:0000256" key="13">
    <source>
        <dbReference type="ARBA" id="ARBA00023242"/>
    </source>
</evidence>
<keyword evidence="9" id="KW-0498">Mitosis</keyword>
<evidence type="ECO:0000256" key="5">
    <source>
        <dbReference type="ARBA" id="ARBA00022618"/>
    </source>
</evidence>
<evidence type="ECO:0000256" key="14">
    <source>
        <dbReference type="ARBA" id="ARBA00023306"/>
    </source>
</evidence>
<dbReference type="PANTHER" id="PTHR15189:SF7">
    <property type="entry name" value="BRISC AND BRCA1-A COMPLEX MEMBER 2"/>
    <property type="match status" value="1"/>
</dbReference>
<evidence type="ECO:0000256" key="2">
    <source>
        <dbReference type="ARBA" id="ARBA00004496"/>
    </source>
</evidence>
<proteinExistence type="inferred from homology"/>
<keyword evidence="14" id="KW-0131">Cell cycle</keyword>
<organism evidence="18 19">
    <name type="scientific">Rhamnella rubrinervis</name>
    <dbReference type="NCBI Taxonomy" id="2594499"/>
    <lineage>
        <taxon>Eukaryota</taxon>
        <taxon>Viridiplantae</taxon>
        <taxon>Streptophyta</taxon>
        <taxon>Embryophyta</taxon>
        <taxon>Tracheophyta</taxon>
        <taxon>Spermatophyta</taxon>
        <taxon>Magnoliopsida</taxon>
        <taxon>eudicotyledons</taxon>
        <taxon>Gunneridae</taxon>
        <taxon>Pentapetalae</taxon>
        <taxon>rosids</taxon>
        <taxon>fabids</taxon>
        <taxon>Rosales</taxon>
        <taxon>Rhamnaceae</taxon>
        <taxon>rhamnoid group</taxon>
        <taxon>Rhamneae</taxon>
        <taxon>Rhamnella</taxon>
    </lineage>
</organism>
<evidence type="ECO:0000256" key="3">
    <source>
        <dbReference type="ARBA" id="ARBA00019438"/>
    </source>
</evidence>
<evidence type="ECO:0000256" key="15">
    <source>
        <dbReference type="ARBA" id="ARBA00025766"/>
    </source>
</evidence>